<keyword evidence="4" id="KW-1185">Reference proteome</keyword>
<keyword evidence="2" id="KW-0812">Transmembrane</keyword>
<dbReference type="RefSeq" id="WP_184927580.1">
    <property type="nucleotide sequence ID" value="NZ_JACHMO010000001.1"/>
</dbReference>
<feature type="region of interest" description="Disordered" evidence="1">
    <location>
        <begin position="1"/>
        <end position="30"/>
    </location>
</feature>
<dbReference type="Proteomes" id="UP000552097">
    <property type="component" value="Unassembled WGS sequence"/>
</dbReference>
<organism evidence="3 4">
    <name type="scientific">Saccharothrix ecbatanensis</name>
    <dbReference type="NCBI Taxonomy" id="1105145"/>
    <lineage>
        <taxon>Bacteria</taxon>
        <taxon>Bacillati</taxon>
        <taxon>Actinomycetota</taxon>
        <taxon>Actinomycetes</taxon>
        <taxon>Pseudonocardiales</taxon>
        <taxon>Pseudonocardiaceae</taxon>
        <taxon>Saccharothrix</taxon>
    </lineage>
</organism>
<accession>A0A7W9HSN7</accession>
<keyword evidence="2" id="KW-0472">Membrane</keyword>
<comment type="caution">
    <text evidence="3">The sequence shown here is derived from an EMBL/GenBank/DDBJ whole genome shotgun (WGS) entry which is preliminary data.</text>
</comment>
<feature type="transmembrane region" description="Helical" evidence="2">
    <location>
        <begin position="410"/>
        <end position="431"/>
    </location>
</feature>
<feature type="compositionally biased region" description="Polar residues" evidence="1">
    <location>
        <begin position="18"/>
        <end position="29"/>
    </location>
</feature>
<sequence>MTTQIPAAALPSAGGATGTQRSRLSQWTGPRTPAQLRRIGVVLTLASLITAVISLVGGTSRVGAIDEAGNRDASLAQAAGEIYQALADADAMATSGYVSSGQEPPAIRTRYDADIARAGRGLAEASRLITPDDPAAKPLDTMITGLPNYTGLIETARTYNRQGLPLGQSYLAQASAQMRTELLPAAESLRHSEVSALNADYQRASALPIAVVVFGLALLFIALDFSRKEFRRTRRRLNLGVAAAILAVVAGLMWWVAATVSTNTALADANEASDAATALDEAGTLVLQARSNESLVLVARSGGSASDAGFTDRIDRLLVDGGPLAVAGDNGVDVAAIRTATDNWVKAHKDLRAADDEGRYADAVQAAVGTDPSGSGSAFTALDKAVGDAGDTARARLSAATGDASDATTLLGFGPAVLFALAAVGFGIGIARRVEEYR</sequence>
<protein>
    <recommendedName>
        <fullName evidence="5">Secreted protein</fullName>
    </recommendedName>
</protein>
<feature type="transmembrane region" description="Helical" evidence="2">
    <location>
        <begin position="206"/>
        <end position="225"/>
    </location>
</feature>
<dbReference type="AlphaFoldDB" id="A0A7W9HSN7"/>
<evidence type="ECO:0008006" key="5">
    <source>
        <dbReference type="Google" id="ProtNLM"/>
    </source>
</evidence>
<feature type="transmembrane region" description="Helical" evidence="2">
    <location>
        <begin position="237"/>
        <end position="257"/>
    </location>
</feature>
<evidence type="ECO:0000313" key="4">
    <source>
        <dbReference type="Proteomes" id="UP000552097"/>
    </source>
</evidence>
<keyword evidence="2" id="KW-1133">Transmembrane helix</keyword>
<gene>
    <name evidence="3" type="ORF">F4560_007298</name>
</gene>
<evidence type="ECO:0000313" key="3">
    <source>
        <dbReference type="EMBL" id="MBB5807530.1"/>
    </source>
</evidence>
<evidence type="ECO:0000256" key="1">
    <source>
        <dbReference type="SAM" id="MobiDB-lite"/>
    </source>
</evidence>
<dbReference type="EMBL" id="JACHMO010000001">
    <property type="protein sequence ID" value="MBB5807530.1"/>
    <property type="molecule type" value="Genomic_DNA"/>
</dbReference>
<name>A0A7W9HSN7_9PSEU</name>
<reference evidence="3 4" key="1">
    <citation type="submission" date="2020-08" db="EMBL/GenBank/DDBJ databases">
        <title>Sequencing the genomes of 1000 actinobacteria strains.</title>
        <authorList>
            <person name="Klenk H.-P."/>
        </authorList>
    </citation>
    <scope>NUCLEOTIDE SEQUENCE [LARGE SCALE GENOMIC DNA]</scope>
    <source>
        <strain evidence="3 4">DSM 45486</strain>
    </source>
</reference>
<evidence type="ECO:0000256" key="2">
    <source>
        <dbReference type="SAM" id="Phobius"/>
    </source>
</evidence>
<proteinExistence type="predicted"/>